<reference evidence="2 3" key="1">
    <citation type="submission" date="2018-06" db="EMBL/GenBank/DDBJ databases">
        <title>Genomic Encyclopedia of Archaeal and Bacterial Type Strains, Phase II (KMG-II): from individual species to whole genera.</title>
        <authorList>
            <person name="Goeker M."/>
        </authorList>
    </citation>
    <scope>NUCLEOTIDE SEQUENCE [LARGE SCALE GENOMIC DNA]</scope>
    <source>
        <strain evidence="2 3">DSM 14825</strain>
    </source>
</reference>
<evidence type="ECO:0000313" key="3">
    <source>
        <dbReference type="Proteomes" id="UP000249754"/>
    </source>
</evidence>
<name>A0A327SNA1_9SPHI</name>
<dbReference type="AlphaFoldDB" id="A0A327SNA1"/>
<keyword evidence="1" id="KW-1133">Transmembrane helix</keyword>
<sequence>MLIKLNLITQAFARSEREKQEKAVTQNQWVTLDRIVILLLFLGVIAGAIIFS</sequence>
<feature type="transmembrane region" description="Helical" evidence="1">
    <location>
        <begin position="35"/>
        <end position="51"/>
    </location>
</feature>
<dbReference type="RefSeq" id="WP_170132675.1">
    <property type="nucleotide sequence ID" value="NZ_QLLR01000010.1"/>
</dbReference>
<accession>A0A327SNA1</accession>
<evidence type="ECO:0000256" key="1">
    <source>
        <dbReference type="SAM" id="Phobius"/>
    </source>
</evidence>
<proteinExistence type="predicted"/>
<protein>
    <submittedName>
        <fullName evidence="2">Uncharacterized protein</fullName>
    </submittedName>
</protein>
<gene>
    <name evidence="2" type="ORF">LY11_02396</name>
</gene>
<keyword evidence="1" id="KW-0472">Membrane</keyword>
<comment type="caution">
    <text evidence="2">The sequence shown here is derived from an EMBL/GenBank/DDBJ whole genome shotgun (WGS) entry which is preliminary data.</text>
</comment>
<dbReference type="Proteomes" id="UP000249754">
    <property type="component" value="Unassembled WGS sequence"/>
</dbReference>
<organism evidence="2 3">
    <name type="scientific">Pedobacter cryoconitis</name>
    <dbReference type="NCBI Taxonomy" id="188932"/>
    <lineage>
        <taxon>Bacteria</taxon>
        <taxon>Pseudomonadati</taxon>
        <taxon>Bacteroidota</taxon>
        <taxon>Sphingobacteriia</taxon>
        <taxon>Sphingobacteriales</taxon>
        <taxon>Sphingobacteriaceae</taxon>
        <taxon>Pedobacter</taxon>
    </lineage>
</organism>
<dbReference type="EMBL" id="QLLR01000010">
    <property type="protein sequence ID" value="RAJ30439.1"/>
    <property type="molecule type" value="Genomic_DNA"/>
</dbReference>
<evidence type="ECO:0000313" key="2">
    <source>
        <dbReference type="EMBL" id="RAJ30439.1"/>
    </source>
</evidence>
<keyword evidence="1" id="KW-0812">Transmembrane</keyword>